<accession>A0A444X321</accession>
<reference evidence="2 3" key="1">
    <citation type="submission" date="2019-01" db="EMBL/GenBank/DDBJ databases">
        <title>Sequencing of cultivated peanut Arachis hypogaea provides insights into genome evolution and oil improvement.</title>
        <authorList>
            <person name="Chen X."/>
        </authorList>
    </citation>
    <scope>NUCLEOTIDE SEQUENCE [LARGE SCALE GENOMIC DNA]</scope>
    <source>
        <strain evidence="3">cv. Fuhuasheng</strain>
        <tissue evidence="2">Leaves</tissue>
    </source>
</reference>
<dbReference type="Proteomes" id="UP000289738">
    <property type="component" value="Chromosome B10"/>
</dbReference>
<protein>
    <recommendedName>
        <fullName evidence="4">Zinc finger GRF-type domain-containing protein</fullName>
    </recommendedName>
</protein>
<evidence type="ECO:0000256" key="1">
    <source>
        <dbReference type="SAM" id="MobiDB-lite"/>
    </source>
</evidence>
<evidence type="ECO:0000313" key="3">
    <source>
        <dbReference type="Proteomes" id="UP000289738"/>
    </source>
</evidence>
<name>A0A444X321_ARAHY</name>
<dbReference type="AlphaFoldDB" id="A0A444X321"/>
<evidence type="ECO:0000313" key="2">
    <source>
        <dbReference type="EMBL" id="RYQ84078.1"/>
    </source>
</evidence>
<dbReference type="EMBL" id="SDMP01000020">
    <property type="protein sequence ID" value="RYQ84078.1"/>
    <property type="molecule type" value="Genomic_DNA"/>
</dbReference>
<feature type="compositionally biased region" description="Basic and acidic residues" evidence="1">
    <location>
        <begin position="70"/>
        <end position="105"/>
    </location>
</feature>
<comment type="caution">
    <text evidence="2">The sequence shown here is derived from an EMBL/GenBank/DDBJ whole genome shotgun (WGS) entry which is preliminary data.</text>
</comment>
<organism evidence="2 3">
    <name type="scientific">Arachis hypogaea</name>
    <name type="common">Peanut</name>
    <dbReference type="NCBI Taxonomy" id="3818"/>
    <lineage>
        <taxon>Eukaryota</taxon>
        <taxon>Viridiplantae</taxon>
        <taxon>Streptophyta</taxon>
        <taxon>Embryophyta</taxon>
        <taxon>Tracheophyta</taxon>
        <taxon>Spermatophyta</taxon>
        <taxon>Magnoliopsida</taxon>
        <taxon>eudicotyledons</taxon>
        <taxon>Gunneridae</taxon>
        <taxon>Pentapetalae</taxon>
        <taxon>rosids</taxon>
        <taxon>fabids</taxon>
        <taxon>Fabales</taxon>
        <taxon>Fabaceae</taxon>
        <taxon>Papilionoideae</taxon>
        <taxon>50 kb inversion clade</taxon>
        <taxon>dalbergioids sensu lato</taxon>
        <taxon>Dalbergieae</taxon>
        <taxon>Pterocarpus clade</taxon>
        <taxon>Arachis</taxon>
    </lineage>
</organism>
<feature type="compositionally biased region" description="Basic and acidic residues" evidence="1">
    <location>
        <begin position="51"/>
        <end position="60"/>
    </location>
</feature>
<gene>
    <name evidence="2" type="ORF">Ahy_B10g102976</name>
</gene>
<feature type="region of interest" description="Disordered" evidence="1">
    <location>
        <begin position="45"/>
        <end position="105"/>
    </location>
</feature>
<proteinExistence type="predicted"/>
<keyword evidence="3" id="KW-1185">Reference proteome</keyword>
<evidence type="ECO:0008006" key="4">
    <source>
        <dbReference type="Google" id="ProtNLM"/>
    </source>
</evidence>
<sequence length="105" mass="12000">MSKRNTDPNRLFFGCQLLKVTEPHCKFFVWVDDHIVRVRVVEPTRGLGDGKLNDVEEHSGLDNLIAHNSKPREAAEQKSREAELKKKNREADAREKEASSTKSND</sequence>